<dbReference type="EMBL" id="RQTK01000133">
    <property type="protein sequence ID" value="RUS86629.1"/>
    <property type="molecule type" value="Genomic_DNA"/>
</dbReference>
<name>A0A433TYG6_ELYCH</name>
<comment type="caution">
    <text evidence="2">The sequence shown here is derived from an EMBL/GenBank/DDBJ whole genome shotgun (WGS) entry which is preliminary data.</text>
</comment>
<feature type="chain" id="PRO_5019415829" description="EGF-like domain-containing protein" evidence="1">
    <location>
        <begin position="26"/>
        <end position="765"/>
    </location>
</feature>
<dbReference type="SUPFAM" id="SSF57184">
    <property type="entry name" value="Growth factor receptor domain"/>
    <property type="match status" value="1"/>
</dbReference>
<accession>A0A433TYG6</accession>
<organism evidence="2 3">
    <name type="scientific">Elysia chlorotica</name>
    <name type="common">Eastern emerald elysia</name>
    <name type="synonym">Sea slug</name>
    <dbReference type="NCBI Taxonomy" id="188477"/>
    <lineage>
        <taxon>Eukaryota</taxon>
        <taxon>Metazoa</taxon>
        <taxon>Spiralia</taxon>
        <taxon>Lophotrochozoa</taxon>
        <taxon>Mollusca</taxon>
        <taxon>Gastropoda</taxon>
        <taxon>Heterobranchia</taxon>
        <taxon>Euthyneura</taxon>
        <taxon>Panpulmonata</taxon>
        <taxon>Sacoglossa</taxon>
        <taxon>Placobranchoidea</taxon>
        <taxon>Plakobranchidae</taxon>
        <taxon>Elysia</taxon>
    </lineage>
</organism>
<evidence type="ECO:0008006" key="4">
    <source>
        <dbReference type="Google" id="ProtNLM"/>
    </source>
</evidence>
<feature type="signal peptide" evidence="1">
    <location>
        <begin position="1"/>
        <end position="25"/>
    </location>
</feature>
<keyword evidence="1" id="KW-0732">Signal</keyword>
<sequence length="765" mass="83360">MSRLSGGRLGVLTLLVAALVIPSQQEEVVKKQLQQVVQNCQQGAYFDVVNQVCLVLPIFCPSNSVRDTVVGCRCSQGLAYNGLRGACEVATQTQQSGCPVGQYFDTVNNRCLYSPTTCPYNAAVDATLGCRCQSGYAYNGLSGQCQVQTQQTTCSSGQYFDTVNSRCLTSPTTCPFPAIVDVTMGCRCQNGQVYNGVTRQCQIQTQQTTCSYGQYFDTVNNVCLTSPQTCPYYAVVDAVLGCRCQNGQVYNGVSRQCQTQTQQTTCSYGQYFDTVNSRCLTSPTTCPYYAVVDAVLGCRCQNGQVYNGVTRQCQNQTQQTTCSYGQYFDTVNNRCLTSPQTCPYYAVVDAVMGCRCQNGQVYNGVSRQCQTQTQQTTCSYGQYFDTVNNVCLTSPQTCPYYAVVDAVLGCRCQNGQVYNGVSRQCQTQTQQTTCSYGQYFDTVNNRCLTSPTTCPYYAVVDVTMGCRCQNGQVYNGVTRQCQTQTQQTTCSYGQYFDTVNNVCLTSPQTCPYYAVVDAVLGCRCQNGQVYNGVSRQCQTTQQQTCPSGQYYDTTNSMCYNIPVSCPTGAVRDLTVGCRCPLGQTYNGATQVCGNNTQQQTCFTGQYFDTINNMCYNIPVSCPTGSSRDLTLGCRCPVGQTFNGASQACQSAVQQTCQYGQYFDTVNNVCYPLPTNCPVGATTDSTLGCRCALGLTYNGATGQCRTQTTTTCSRGQFFDVVNRICSLLPLSSQCPVNAPYDQTLGCRCPNAQVYNGVTRQCVAPTA</sequence>
<gene>
    <name evidence="2" type="ORF">EGW08_005645</name>
</gene>
<dbReference type="OrthoDB" id="6020543at2759"/>
<dbReference type="AlphaFoldDB" id="A0A433TYG6"/>
<evidence type="ECO:0000256" key="1">
    <source>
        <dbReference type="SAM" id="SignalP"/>
    </source>
</evidence>
<dbReference type="InterPro" id="IPR009030">
    <property type="entry name" value="Growth_fac_rcpt_cys_sf"/>
</dbReference>
<reference evidence="2 3" key="1">
    <citation type="submission" date="2019-01" db="EMBL/GenBank/DDBJ databases">
        <title>A draft genome assembly of the solar-powered sea slug Elysia chlorotica.</title>
        <authorList>
            <person name="Cai H."/>
            <person name="Li Q."/>
            <person name="Fang X."/>
            <person name="Li J."/>
            <person name="Curtis N.E."/>
            <person name="Altenburger A."/>
            <person name="Shibata T."/>
            <person name="Feng M."/>
            <person name="Maeda T."/>
            <person name="Schwartz J.A."/>
            <person name="Shigenobu S."/>
            <person name="Lundholm N."/>
            <person name="Nishiyama T."/>
            <person name="Yang H."/>
            <person name="Hasebe M."/>
            <person name="Li S."/>
            <person name="Pierce S.K."/>
            <person name="Wang J."/>
        </authorList>
    </citation>
    <scope>NUCLEOTIDE SEQUENCE [LARGE SCALE GENOMIC DNA]</scope>
    <source>
        <strain evidence="2">EC2010</strain>
        <tissue evidence="2">Whole organism of an adult</tissue>
    </source>
</reference>
<protein>
    <recommendedName>
        <fullName evidence="4">EGF-like domain-containing protein</fullName>
    </recommendedName>
</protein>
<keyword evidence="3" id="KW-1185">Reference proteome</keyword>
<dbReference type="Proteomes" id="UP000271974">
    <property type="component" value="Unassembled WGS sequence"/>
</dbReference>
<evidence type="ECO:0000313" key="3">
    <source>
        <dbReference type="Proteomes" id="UP000271974"/>
    </source>
</evidence>
<proteinExistence type="predicted"/>
<evidence type="ECO:0000313" key="2">
    <source>
        <dbReference type="EMBL" id="RUS86629.1"/>
    </source>
</evidence>